<evidence type="ECO:0000313" key="1">
    <source>
        <dbReference type="EMBL" id="OCL09630.1"/>
    </source>
</evidence>
<accession>A0A8E2F3J1</accession>
<name>A0A8E2F3J1_9PEZI</name>
<reference evidence="1 2" key="1">
    <citation type="journal article" date="2016" name="Nat. Commun.">
        <title>Ectomycorrhizal ecology is imprinted in the genome of the dominant symbiotic fungus Cenococcum geophilum.</title>
        <authorList>
            <consortium name="DOE Joint Genome Institute"/>
            <person name="Peter M."/>
            <person name="Kohler A."/>
            <person name="Ohm R.A."/>
            <person name="Kuo A."/>
            <person name="Krutzmann J."/>
            <person name="Morin E."/>
            <person name="Arend M."/>
            <person name="Barry K.W."/>
            <person name="Binder M."/>
            <person name="Choi C."/>
            <person name="Clum A."/>
            <person name="Copeland A."/>
            <person name="Grisel N."/>
            <person name="Haridas S."/>
            <person name="Kipfer T."/>
            <person name="LaButti K."/>
            <person name="Lindquist E."/>
            <person name="Lipzen A."/>
            <person name="Maire R."/>
            <person name="Meier B."/>
            <person name="Mihaltcheva S."/>
            <person name="Molinier V."/>
            <person name="Murat C."/>
            <person name="Poggeler S."/>
            <person name="Quandt C.A."/>
            <person name="Sperisen C."/>
            <person name="Tritt A."/>
            <person name="Tisserant E."/>
            <person name="Crous P.W."/>
            <person name="Henrissat B."/>
            <person name="Nehls U."/>
            <person name="Egli S."/>
            <person name="Spatafora J.W."/>
            <person name="Grigoriev I.V."/>
            <person name="Martin F.M."/>
        </authorList>
    </citation>
    <scope>NUCLEOTIDE SEQUENCE [LARGE SCALE GENOMIC DNA]</scope>
    <source>
        <strain evidence="1 2">CBS 207.34</strain>
    </source>
</reference>
<gene>
    <name evidence="1" type="ORF">AOQ84DRAFT_220579</name>
</gene>
<dbReference type="Proteomes" id="UP000250140">
    <property type="component" value="Unassembled WGS sequence"/>
</dbReference>
<evidence type="ECO:0000313" key="2">
    <source>
        <dbReference type="Proteomes" id="UP000250140"/>
    </source>
</evidence>
<keyword evidence="2" id="KW-1185">Reference proteome</keyword>
<dbReference type="EMBL" id="KV749387">
    <property type="protein sequence ID" value="OCL09630.1"/>
    <property type="molecule type" value="Genomic_DNA"/>
</dbReference>
<protein>
    <submittedName>
        <fullName evidence="1">Uncharacterized protein</fullName>
    </submittedName>
</protein>
<organism evidence="1 2">
    <name type="scientific">Glonium stellatum</name>
    <dbReference type="NCBI Taxonomy" id="574774"/>
    <lineage>
        <taxon>Eukaryota</taxon>
        <taxon>Fungi</taxon>
        <taxon>Dikarya</taxon>
        <taxon>Ascomycota</taxon>
        <taxon>Pezizomycotina</taxon>
        <taxon>Dothideomycetes</taxon>
        <taxon>Pleosporomycetidae</taxon>
        <taxon>Gloniales</taxon>
        <taxon>Gloniaceae</taxon>
        <taxon>Glonium</taxon>
    </lineage>
</organism>
<sequence length="153" mass="16728">MNEAEIMEDTTKTMSKVVSEGLKYESIYGLLVYQKENGLGLGYKIAALRNLFENDFNFMSAVSAVYSAVGISILLDLGVKALDKALQDGGVLAAGAAETITVRQSLLRITAIQSSLELPCEKIKLDQSEPQFQIGCIEKRVILAEFFSDDLIL</sequence>
<proteinExistence type="predicted"/>
<dbReference type="AlphaFoldDB" id="A0A8E2F3J1"/>